<proteinExistence type="predicted"/>
<reference evidence="1" key="1">
    <citation type="submission" date="2024-01" db="EMBL/GenBank/DDBJ databases">
        <authorList>
            <person name="Webb A."/>
        </authorList>
    </citation>
    <scope>NUCLEOTIDE SEQUENCE</scope>
    <source>
        <strain evidence="1">Pm1</strain>
    </source>
</reference>
<accession>A0AAV1TQ90</accession>
<dbReference type="Proteomes" id="UP001162060">
    <property type="component" value="Unassembled WGS sequence"/>
</dbReference>
<dbReference type="AlphaFoldDB" id="A0AAV1TQ90"/>
<protein>
    <submittedName>
        <fullName evidence="1">Uncharacterized protein</fullName>
    </submittedName>
</protein>
<gene>
    <name evidence="1" type="ORF">PM001_LOCUS9545</name>
</gene>
<dbReference type="EMBL" id="CAKLBY020000074">
    <property type="protein sequence ID" value="CAK7924395.1"/>
    <property type="molecule type" value="Genomic_DNA"/>
</dbReference>
<organism evidence="1 2">
    <name type="scientific">Peronospora matthiolae</name>
    <dbReference type="NCBI Taxonomy" id="2874970"/>
    <lineage>
        <taxon>Eukaryota</taxon>
        <taxon>Sar</taxon>
        <taxon>Stramenopiles</taxon>
        <taxon>Oomycota</taxon>
        <taxon>Peronosporomycetes</taxon>
        <taxon>Peronosporales</taxon>
        <taxon>Peronosporaceae</taxon>
        <taxon>Peronospora</taxon>
    </lineage>
</organism>
<evidence type="ECO:0000313" key="1">
    <source>
        <dbReference type="EMBL" id="CAK7924395.1"/>
    </source>
</evidence>
<sequence length="54" mass="6177">MSPDRVAIANGLETLLFPVRYLITQTIHLGVPVRDIRSQPLQLRLYELLFTKAV</sequence>
<name>A0AAV1TQ90_9STRA</name>
<comment type="caution">
    <text evidence="1">The sequence shown here is derived from an EMBL/GenBank/DDBJ whole genome shotgun (WGS) entry which is preliminary data.</text>
</comment>
<evidence type="ECO:0000313" key="2">
    <source>
        <dbReference type="Proteomes" id="UP001162060"/>
    </source>
</evidence>